<organism evidence="2 3">
    <name type="scientific">Modicella reniformis</name>
    <dbReference type="NCBI Taxonomy" id="1440133"/>
    <lineage>
        <taxon>Eukaryota</taxon>
        <taxon>Fungi</taxon>
        <taxon>Fungi incertae sedis</taxon>
        <taxon>Mucoromycota</taxon>
        <taxon>Mortierellomycotina</taxon>
        <taxon>Mortierellomycetes</taxon>
        <taxon>Mortierellales</taxon>
        <taxon>Mortierellaceae</taxon>
        <taxon>Modicella</taxon>
    </lineage>
</organism>
<evidence type="ECO:0000256" key="1">
    <source>
        <dbReference type="SAM" id="MobiDB-lite"/>
    </source>
</evidence>
<gene>
    <name evidence="2" type="ORF">BGZ65_005041</name>
</gene>
<name>A0A9P6IXU4_9FUNG</name>
<accession>A0A9P6IXU4</accession>
<dbReference type="PANTHER" id="PTHR48208">
    <property type="entry name" value="CENTROMERE PROTEIN I"/>
    <property type="match status" value="1"/>
</dbReference>
<evidence type="ECO:0000313" key="2">
    <source>
        <dbReference type="EMBL" id="KAF9952818.1"/>
    </source>
</evidence>
<dbReference type="GO" id="GO:0034080">
    <property type="term" value="P:CENP-A containing chromatin assembly"/>
    <property type="evidence" value="ECO:0007669"/>
    <property type="project" value="TreeGrafter"/>
</dbReference>
<reference evidence="2" key="1">
    <citation type="journal article" date="2020" name="Fungal Divers.">
        <title>Resolving the Mortierellaceae phylogeny through synthesis of multi-gene phylogenetics and phylogenomics.</title>
        <authorList>
            <person name="Vandepol N."/>
            <person name="Liber J."/>
            <person name="Desiro A."/>
            <person name="Na H."/>
            <person name="Kennedy M."/>
            <person name="Barry K."/>
            <person name="Grigoriev I.V."/>
            <person name="Miller A.N."/>
            <person name="O'Donnell K."/>
            <person name="Stajich J.E."/>
            <person name="Bonito G."/>
        </authorList>
    </citation>
    <scope>NUCLEOTIDE SEQUENCE</scope>
    <source>
        <strain evidence="2">MES-2147</strain>
    </source>
</reference>
<feature type="region of interest" description="Disordered" evidence="1">
    <location>
        <begin position="463"/>
        <end position="502"/>
    </location>
</feature>
<protein>
    <submittedName>
        <fullName evidence="2">Uncharacterized protein</fullName>
    </submittedName>
</protein>
<dbReference type="AlphaFoldDB" id="A0A9P6IXU4"/>
<dbReference type="OrthoDB" id="6347512at2759"/>
<dbReference type="GO" id="GO:0000939">
    <property type="term" value="C:inner kinetochore"/>
    <property type="evidence" value="ECO:0007669"/>
    <property type="project" value="TreeGrafter"/>
</dbReference>
<feature type="compositionally biased region" description="Basic and acidic residues" evidence="1">
    <location>
        <begin position="465"/>
        <end position="474"/>
    </location>
</feature>
<dbReference type="PANTHER" id="PTHR48208:SF2">
    <property type="entry name" value="CENTROMERE PROTEIN I"/>
    <property type="match status" value="1"/>
</dbReference>
<evidence type="ECO:0000313" key="3">
    <source>
        <dbReference type="Proteomes" id="UP000749646"/>
    </source>
</evidence>
<feature type="compositionally biased region" description="Basic and acidic residues" evidence="1">
    <location>
        <begin position="485"/>
        <end position="502"/>
    </location>
</feature>
<comment type="caution">
    <text evidence="2">The sequence shown here is derived from an EMBL/GenBank/DDBJ whole genome shotgun (WGS) entry which is preliminary data.</text>
</comment>
<dbReference type="GO" id="GO:0000070">
    <property type="term" value="P:mitotic sister chromatid segregation"/>
    <property type="evidence" value="ECO:0007669"/>
    <property type="project" value="TreeGrafter"/>
</dbReference>
<dbReference type="Proteomes" id="UP000749646">
    <property type="component" value="Unassembled WGS sequence"/>
</dbReference>
<sequence length="502" mass="57405">MDLQITVGNESALIGLLHVYKSYFPDLILAPLAISQQTTFKCPDQAMSALIMALQERWSHLGEAQAQQLTFNGSKEPLVRIGAPQLRRYHEGFERTNRPAEYTLTPLAPSVELFINFLKPLYGLFYLMGPVWKGELILCYTGLLQHWAQFKWKDYLEIGKSPRLSEQGQEGLRRLFTKLGSDVDYMQTVRVFIDHVDSISSVALEVERDHIAVQHGVLSFFDLVSSLIGTYEMPLAVVIPDSTIVYRCFLSDSGMSVSRICGIVYQYKKAFHVFEQEQQLQYDILVQTQLSRSDAGDDQAAELPVALEIPGYGHEYVALFNSFVMDICNFLWRSRAFNKSDKNARGFLMDQGTIGHIRQVCMDGGLSMNNMLSIMHSTALSGYSARFLRSLEEEENVPMEKRLKAPVSVPALKDVVAKGGLNMTFEEYRIRYLDYLEQHGFDGVYQFLIDSITNLLQRKLQNQEQQREQQERRLSLSMQQISIGRDNHEDDKDAPQKDNERF</sequence>
<proteinExistence type="predicted"/>
<keyword evidence="3" id="KW-1185">Reference proteome</keyword>
<dbReference type="EMBL" id="JAAAHW010006956">
    <property type="protein sequence ID" value="KAF9952818.1"/>
    <property type="molecule type" value="Genomic_DNA"/>
</dbReference>